<keyword evidence="1" id="KW-1133">Transmembrane helix</keyword>
<dbReference type="Proteomes" id="UP000031166">
    <property type="component" value="Unassembled WGS sequence"/>
</dbReference>
<gene>
    <name evidence="2" type="ORF">RM53_03845</name>
</gene>
<sequence>MRLQTIQIVAGLAAAVAFVLAFMAAGAALLSGIFMLAGLAAVGWLAYSLIKGVLRRDHKPEPPARA</sequence>
<keyword evidence="1" id="KW-0812">Transmembrane</keyword>
<protein>
    <submittedName>
        <fullName evidence="2">Membrane protein</fullName>
    </submittedName>
</protein>
<comment type="caution">
    <text evidence="2">The sequence shown here is derived from an EMBL/GenBank/DDBJ whole genome shotgun (WGS) entry which is preliminary data.</text>
</comment>
<proteinExistence type="predicted"/>
<reference evidence="2 3" key="1">
    <citation type="submission" date="2014-12" db="EMBL/GenBank/DDBJ databases">
        <title>Genome sequencing of Brevundimonas nasdae TPW30.</title>
        <authorList>
            <person name="Tan P.W."/>
            <person name="Chan K.-G."/>
        </authorList>
    </citation>
    <scope>NUCLEOTIDE SEQUENCE [LARGE SCALE GENOMIC DNA]</scope>
    <source>
        <strain evidence="2 3">TPW30</strain>
    </source>
</reference>
<feature type="transmembrane region" description="Helical" evidence="1">
    <location>
        <begin position="7"/>
        <end position="27"/>
    </location>
</feature>
<evidence type="ECO:0000313" key="3">
    <source>
        <dbReference type="Proteomes" id="UP000031166"/>
    </source>
</evidence>
<accession>A0A0B4CH18</accession>
<keyword evidence="1" id="KW-0472">Membrane</keyword>
<evidence type="ECO:0000313" key="2">
    <source>
        <dbReference type="EMBL" id="KIC60584.1"/>
    </source>
</evidence>
<dbReference type="STRING" id="172043.RM53_03845"/>
<name>A0A0B4CH18_9CAUL</name>
<organism evidence="2 3">
    <name type="scientific">Brevundimonas nasdae</name>
    <dbReference type="NCBI Taxonomy" id="172043"/>
    <lineage>
        <taxon>Bacteria</taxon>
        <taxon>Pseudomonadati</taxon>
        <taxon>Pseudomonadota</taxon>
        <taxon>Alphaproteobacteria</taxon>
        <taxon>Caulobacterales</taxon>
        <taxon>Caulobacteraceae</taxon>
        <taxon>Brevundimonas</taxon>
    </lineage>
</organism>
<evidence type="ECO:0000256" key="1">
    <source>
        <dbReference type="SAM" id="Phobius"/>
    </source>
</evidence>
<dbReference type="RefSeq" id="WP_039244397.1">
    <property type="nucleotide sequence ID" value="NZ_JWSY01000004.1"/>
</dbReference>
<dbReference type="EMBL" id="JWSY01000004">
    <property type="protein sequence ID" value="KIC60584.1"/>
    <property type="molecule type" value="Genomic_DNA"/>
</dbReference>
<feature type="transmembrane region" description="Helical" evidence="1">
    <location>
        <begin position="33"/>
        <end position="50"/>
    </location>
</feature>
<dbReference type="AlphaFoldDB" id="A0A0B4CH18"/>